<reference evidence="1 2" key="1">
    <citation type="submission" date="2015-03" db="EMBL/GenBank/DDBJ databases">
        <authorList>
            <person name="Radwan O."/>
            <person name="Al-Naeli F.A."/>
            <person name="Rendon G.A."/>
            <person name="Fields C."/>
        </authorList>
    </citation>
    <scope>NUCLEOTIDE SEQUENCE [LARGE SCALE GENOMIC DNA]</scope>
    <source>
        <strain evidence="1">CR-DP1</strain>
    </source>
</reference>
<name>A0A0F4ZH10_9PEZI</name>
<sequence>MASAIPSIACLGVIGRNNNPLHISIFPSFDAITKTFVPVRTPLQFSLLLAAAIDIFELRTKSNTAAAVGLSGELGLLHAIDDRLAAYGFETNTGVKFVAIVDMRGRSVESAHVSERARGAVAVGLRDVELKPVFKAMQSAYIALLQNPFFQPDEHSPITGQGGKRITSKKFAETIKKIGETWTPGVGNF</sequence>
<keyword evidence="2" id="KW-1185">Reference proteome</keyword>
<comment type="caution">
    <text evidence="1">The sequence shown here is derived from an EMBL/GenBank/DDBJ whole genome shotgun (WGS) entry which is preliminary data.</text>
</comment>
<dbReference type="AlphaFoldDB" id="A0A0F4ZH10"/>
<evidence type="ECO:0000313" key="2">
    <source>
        <dbReference type="Proteomes" id="UP000033483"/>
    </source>
</evidence>
<organism evidence="1 2">
    <name type="scientific">Thielaviopsis punctulata</name>
    <dbReference type="NCBI Taxonomy" id="72032"/>
    <lineage>
        <taxon>Eukaryota</taxon>
        <taxon>Fungi</taxon>
        <taxon>Dikarya</taxon>
        <taxon>Ascomycota</taxon>
        <taxon>Pezizomycotina</taxon>
        <taxon>Sordariomycetes</taxon>
        <taxon>Hypocreomycetidae</taxon>
        <taxon>Microascales</taxon>
        <taxon>Ceratocystidaceae</taxon>
        <taxon>Thielaviopsis</taxon>
    </lineage>
</organism>
<dbReference type="Pfam" id="PF04628">
    <property type="entry name" value="Sedlin_N"/>
    <property type="match status" value="1"/>
</dbReference>
<dbReference type="GO" id="GO:0005737">
    <property type="term" value="C:cytoplasm"/>
    <property type="evidence" value="ECO:0007669"/>
    <property type="project" value="GOC"/>
</dbReference>
<proteinExistence type="predicted"/>
<evidence type="ECO:0000313" key="1">
    <source>
        <dbReference type="EMBL" id="KKA29505.1"/>
    </source>
</evidence>
<dbReference type="SUPFAM" id="SSF64356">
    <property type="entry name" value="SNARE-like"/>
    <property type="match status" value="1"/>
</dbReference>
<evidence type="ECO:0008006" key="3">
    <source>
        <dbReference type="Google" id="ProtNLM"/>
    </source>
</evidence>
<dbReference type="Proteomes" id="UP000033483">
    <property type="component" value="Unassembled WGS sequence"/>
</dbReference>
<dbReference type="InterPro" id="IPR011012">
    <property type="entry name" value="Longin-like_dom_sf"/>
</dbReference>
<dbReference type="PANTHER" id="PTHR12403">
    <property type="entry name" value="TRAFFICKING PROTEIN PARTICLE COMPLEX SUBUNIT 2"/>
    <property type="match status" value="1"/>
</dbReference>
<dbReference type="OrthoDB" id="18320at2759"/>
<dbReference type="EMBL" id="LAEV01000801">
    <property type="protein sequence ID" value="KKA29505.1"/>
    <property type="molecule type" value="Genomic_DNA"/>
</dbReference>
<dbReference type="InterPro" id="IPR006722">
    <property type="entry name" value="Sedlin"/>
</dbReference>
<dbReference type="GO" id="GO:0006888">
    <property type="term" value="P:endoplasmic reticulum to Golgi vesicle-mediated transport"/>
    <property type="evidence" value="ECO:0007669"/>
    <property type="project" value="InterPro"/>
</dbReference>
<dbReference type="Gene3D" id="3.30.450.70">
    <property type="match status" value="1"/>
</dbReference>
<accession>A0A0F4ZH10</accession>
<protein>
    <recommendedName>
        <fullName evidence="3">Longin domain-containing protein</fullName>
    </recommendedName>
</protein>
<gene>
    <name evidence="1" type="ORF">TD95_001582</name>
</gene>